<dbReference type="EMBL" id="BARS01019983">
    <property type="protein sequence ID" value="GAF96866.1"/>
    <property type="molecule type" value="Genomic_DNA"/>
</dbReference>
<comment type="caution">
    <text evidence="1">The sequence shown here is derived from an EMBL/GenBank/DDBJ whole genome shotgun (WGS) entry which is preliminary data.</text>
</comment>
<evidence type="ECO:0000313" key="1">
    <source>
        <dbReference type="EMBL" id="GAF96866.1"/>
    </source>
</evidence>
<proteinExistence type="predicted"/>
<name>X0UC12_9ZZZZ</name>
<dbReference type="AlphaFoldDB" id="X0UC12"/>
<reference evidence="1" key="1">
    <citation type="journal article" date="2014" name="Front. Microbiol.">
        <title>High frequency of phylogenetically diverse reductive dehalogenase-homologous genes in deep subseafloor sedimentary metagenomes.</title>
        <authorList>
            <person name="Kawai M."/>
            <person name="Futagami T."/>
            <person name="Toyoda A."/>
            <person name="Takaki Y."/>
            <person name="Nishi S."/>
            <person name="Hori S."/>
            <person name="Arai W."/>
            <person name="Tsubouchi T."/>
            <person name="Morono Y."/>
            <person name="Uchiyama I."/>
            <person name="Ito T."/>
            <person name="Fujiyama A."/>
            <person name="Inagaki F."/>
            <person name="Takami H."/>
        </authorList>
    </citation>
    <scope>NUCLEOTIDE SEQUENCE</scope>
    <source>
        <strain evidence="1">Expedition CK06-06</strain>
    </source>
</reference>
<protein>
    <submittedName>
        <fullName evidence="1">Uncharacterized protein</fullName>
    </submittedName>
</protein>
<organism evidence="1">
    <name type="scientific">marine sediment metagenome</name>
    <dbReference type="NCBI Taxonomy" id="412755"/>
    <lineage>
        <taxon>unclassified sequences</taxon>
        <taxon>metagenomes</taxon>
        <taxon>ecological metagenomes</taxon>
    </lineage>
</organism>
<sequence length="109" mass="11954">WREAWAGDVQAALARAKEEVKDSRHRGEAEACATLIRDLTTELRQQLGEGKTPHMRDSLRSVIHSAIRLCSQRGLVTDSTNLVIQLNEILDDLSSLNANCSETNAGGGR</sequence>
<gene>
    <name evidence="1" type="ORF">S01H1_32291</name>
</gene>
<feature type="non-terminal residue" evidence="1">
    <location>
        <position position="1"/>
    </location>
</feature>
<accession>X0UC12</accession>